<dbReference type="CDD" id="cd10912">
    <property type="entry name" value="PIN_YacP-like"/>
    <property type="match status" value="1"/>
</dbReference>
<proteinExistence type="predicted"/>
<keyword evidence="2" id="KW-1185">Reference proteome</keyword>
<protein>
    <recommendedName>
        <fullName evidence="3">NYN domain-containing protein</fullName>
    </recommendedName>
</protein>
<dbReference type="Pfam" id="PF05991">
    <property type="entry name" value="NYN_YacP"/>
    <property type="match status" value="1"/>
</dbReference>
<organism evidence="1 2">
    <name type="scientific">Effusibacillus dendaii</name>
    <dbReference type="NCBI Taxonomy" id="2743772"/>
    <lineage>
        <taxon>Bacteria</taxon>
        <taxon>Bacillati</taxon>
        <taxon>Bacillota</taxon>
        <taxon>Bacilli</taxon>
        <taxon>Bacillales</taxon>
        <taxon>Alicyclobacillaceae</taxon>
        <taxon>Effusibacillus</taxon>
    </lineage>
</organism>
<dbReference type="PANTHER" id="PTHR34547:SF1">
    <property type="entry name" value="YACP-LIKE NYN DOMAIN PROTEIN"/>
    <property type="match status" value="1"/>
</dbReference>
<dbReference type="AlphaFoldDB" id="A0A7I8DBJ1"/>
<sequence length="171" mass="20037">MKEILIVDGYNIIGDWPELVELKRESLELARDHLVGTLKEYQRFTGMEVIIVFDAHMATGERKEYKQGKLQVLFSKTDETADDVIERLVYQLETKVTRVYVATSDYAEQQVTFGEGALRISANELRKMTEQARKAIDKEVQRLSPTRNRLEDQLNKKVVEIFEKWRRKNID</sequence>
<evidence type="ECO:0008006" key="3">
    <source>
        <dbReference type="Google" id="ProtNLM"/>
    </source>
</evidence>
<dbReference type="InterPro" id="IPR010298">
    <property type="entry name" value="YacP-like"/>
</dbReference>
<dbReference type="Proteomes" id="UP000593802">
    <property type="component" value="Chromosome"/>
</dbReference>
<dbReference type="KEGG" id="eff:skT53_23420"/>
<reference evidence="1 2" key="1">
    <citation type="submission" date="2020-08" db="EMBL/GenBank/DDBJ databases">
        <title>Complete Genome Sequence of Effusibacillus dendaii Strain skT53, Isolated from Farmland soil.</title>
        <authorList>
            <person name="Konishi T."/>
            <person name="Kawasaki H."/>
        </authorList>
    </citation>
    <scope>NUCLEOTIDE SEQUENCE [LARGE SCALE GENOMIC DNA]</scope>
    <source>
        <strain evidence="2">skT53</strain>
    </source>
</reference>
<evidence type="ECO:0000313" key="2">
    <source>
        <dbReference type="Proteomes" id="UP000593802"/>
    </source>
</evidence>
<evidence type="ECO:0000313" key="1">
    <source>
        <dbReference type="EMBL" id="BCJ87357.1"/>
    </source>
</evidence>
<accession>A0A7I8DBJ1</accession>
<dbReference type="PANTHER" id="PTHR34547">
    <property type="entry name" value="YACP-LIKE NYN DOMAIN PROTEIN"/>
    <property type="match status" value="1"/>
</dbReference>
<dbReference type="EMBL" id="AP023366">
    <property type="protein sequence ID" value="BCJ87357.1"/>
    <property type="molecule type" value="Genomic_DNA"/>
</dbReference>
<name>A0A7I8DBJ1_9BACL</name>
<gene>
    <name evidence="1" type="primary">yacP</name>
    <name evidence="1" type="ORF">skT53_23420</name>
</gene>
<dbReference type="RefSeq" id="WP_200757262.1">
    <property type="nucleotide sequence ID" value="NZ_AP023366.1"/>
</dbReference>